<dbReference type="PROSITE" id="PS00072">
    <property type="entry name" value="ACYL_COA_DH_1"/>
    <property type="match status" value="1"/>
</dbReference>
<comment type="similarity">
    <text evidence="2 5">Belongs to the acyl-CoA dehydrogenase family.</text>
</comment>
<evidence type="ECO:0000259" key="7">
    <source>
        <dbReference type="Pfam" id="PF02770"/>
    </source>
</evidence>
<evidence type="ECO:0000256" key="1">
    <source>
        <dbReference type="ARBA" id="ARBA00001974"/>
    </source>
</evidence>
<dbReference type="GO" id="GO:0003995">
    <property type="term" value="F:acyl-CoA dehydrogenase activity"/>
    <property type="evidence" value="ECO:0007669"/>
    <property type="project" value="InterPro"/>
</dbReference>
<keyword evidence="3 5" id="KW-0285">Flavoprotein</keyword>
<dbReference type="PANTHER" id="PTHR43884">
    <property type="entry name" value="ACYL-COA DEHYDROGENASE"/>
    <property type="match status" value="1"/>
</dbReference>
<organism evidence="9 10">
    <name type="scientific">Pelagerythrobacter marensis</name>
    <dbReference type="NCBI Taxonomy" id="543877"/>
    <lineage>
        <taxon>Bacteria</taxon>
        <taxon>Pseudomonadati</taxon>
        <taxon>Pseudomonadota</taxon>
        <taxon>Alphaproteobacteria</taxon>
        <taxon>Sphingomonadales</taxon>
        <taxon>Erythrobacteraceae</taxon>
        <taxon>Pelagerythrobacter</taxon>
    </lineage>
</organism>
<dbReference type="InterPro" id="IPR013786">
    <property type="entry name" value="AcylCoA_DH/ox_N"/>
</dbReference>
<comment type="cofactor">
    <cofactor evidence="1 5">
        <name>FAD</name>
        <dbReference type="ChEBI" id="CHEBI:57692"/>
    </cofactor>
</comment>
<proteinExistence type="inferred from homology"/>
<dbReference type="Pfam" id="PF02770">
    <property type="entry name" value="Acyl-CoA_dh_M"/>
    <property type="match status" value="1"/>
</dbReference>
<dbReference type="Pfam" id="PF00441">
    <property type="entry name" value="Acyl-CoA_dh_1"/>
    <property type="match status" value="1"/>
</dbReference>
<dbReference type="PATRIC" id="fig|543877.4.peg.1646"/>
<feature type="domain" description="Acyl-CoA dehydrogenase/oxidase C-terminal" evidence="6">
    <location>
        <begin position="234"/>
        <end position="367"/>
    </location>
</feature>
<evidence type="ECO:0000313" key="9">
    <source>
        <dbReference type="EMBL" id="AKM07689.1"/>
    </source>
</evidence>
<dbReference type="InterPro" id="IPR006091">
    <property type="entry name" value="Acyl-CoA_Oxase/DH_mid-dom"/>
</dbReference>
<keyword evidence="5" id="KW-0560">Oxidoreductase</keyword>
<evidence type="ECO:0000313" key="10">
    <source>
        <dbReference type="Proteomes" id="UP000037643"/>
    </source>
</evidence>
<name>A0A0G3XAR4_9SPHN</name>
<dbReference type="RefSeq" id="WP_047806657.1">
    <property type="nucleotide sequence ID" value="NZ_CP011805.1"/>
</dbReference>
<reference evidence="9 10" key="1">
    <citation type="submission" date="2015-06" db="EMBL/GenBank/DDBJ databases">
        <authorList>
            <person name="Kim K.M."/>
        </authorList>
    </citation>
    <scope>NUCLEOTIDE SEQUENCE [LARGE SCALE GENOMIC DNA]</scope>
    <source>
        <strain evidence="9 10">KCTC 22370</strain>
    </source>
</reference>
<evidence type="ECO:0000256" key="2">
    <source>
        <dbReference type="ARBA" id="ARBA00009347"/>
    </source>
</evidence>
<evidence type="ECO:0000259" key="6">
    <source>
        <dbReference type="Pfam" id="PF00441"/>
    </source>
</evidence>
<dbReference type="Gene3D" id="2.40.110.10">
    <property type="entry name" value="Butyryl-CoA Dehydrogenase, subunit A, domain 2"/>
    <property type="match status" value="1"/>
</dbReference>
<keyword evidence="4 5" id="KW-0274">FAD</keyword>
<dbReference type="InterPro" id="IPR046373">
    <property type="entry name" value="Acyl-CoA_Oxase/DH_mid-dom_sf"/>
</dbReference>
<keyword evidence="10" id="KW-1185">Reference proteome</keyword>
<dbReference type="EMBL" id="CP011805">
    <property type="protein sequence ID" value="AKM07689.1"/>
    <property type="molecule type" value="Genomic_DNA"/>
</dbReference>
<accession>A0A0G3XAR4</accession>
<dbReference type="AlphaFoldDB" id="A0A0G3XAR4"/>
<dbReference type="OrthoDB" id="5510711at2"/>
<sequence length="389" mass="42814">MDLSPYDSEDFPEIREGVRRLCAQFPGEYWRRLDAAREYPSDFVAALTEAGWLSVLIPEEYGGSGLGLSAAAAILETIQAEGCNGGACHAQMYIMGTILRHGSEEQKRQYLPRIASGELRLQAFGVTEPTSGTDTTALRTTAVREGDEYVVNGQKIWTSRAEHSDLMLLLARTTPREDAAKKTDGLSTFIVDMREVAGKSLTIRPIRTMMNHATTEVFFDNMRIPASALVGEEGRGFRYILSGMNAERTLIAAECVGDAKWFIRKAAAYAGERQVFGRAIGANQGVAFPIARAYANMRAAELMVREAARLYEAGKPMGAEANMAKMLAADASMEAGNACIQTHGGFGFAEEYDIERKFRETRLYQVAPISTNLILSYLAEHVLDMPRSY</sequence>
<dbReference type="FunFam" id="1.20.140.10:FF:000012">
    <property type="entry name" value="Acyl-CoA dehydrogenase fadE12"/>
    <property type="match status" value="1"/>
</dbReference>
<evidence type="ECO:0000259" key="8">
    <source>
        <dbReference type="Pfam" id="PF02771"/>
    </source>
</evidence>
<dbReference type="PANTHER" id="PTHR43884:SF12">
    <property type="entry name" value="ISOVALERYL-COA DEHYDROGENASE, MITOCHONDRIAL-RELATED"/>
    <property type="match status" value="1"/>
</dbReference>
<dbReference type="InterPro" id="IPR009100">
    <property type="entry name" value="AcylCoA_DH/oxidase_NM_dom_sf"/>
</dbReference>
<dbReference type="Gene3D" id="1.10.540.10">
    <property type="entry name" value="Acyl-CoA dehydrogenase/oxidase, N-terminal domain"/>
    <property type="match status" value="1"/>
</dbReference>
<evidence type="ECO:0000256" key="5">
    <source>
        <dbReference type="RuleBase" id="RU362125"/>
    </source>
</evidence>
<dbReference type="Pfam" id="PF02771">
    <property type="entry name" value="Acyl-CoA_dh_N"/>
    <property type="match status" value="1"/>
</dbReference>
<dbReference type="Gene3D" id="1.20.140.10">
    <property type="entry name" value="Butyryl-CoA Dehydrogenase, subunit A, domain 3"/>
    <property type="match status" value="1"/>
</dbReference>
<dbReference type="SUPFAM" id="SSF47203">
    <property type="entry name" value="Acyl-CoA dehydrogenase C-terminal domain-like"/>
    <property type="match status" value="1"/>
</dbReference>
<dbReference type="PROSITE" id="PS00073">
    <property type="entry name" value="ACYL_COA_DH_2"/>
    <property type="match status" value="1"/>
</dbReference>
<feature type="domain" description="Acyl-CoA dehydrogenase/oxidase N-terminal" evidence="8">
    <location>
        <begin position="9"/>
        <end position="118"/>
    </location>
</feature>
<dbReference type="PIRSF" id="PIRSF016578">
    <property type="entry name" value="HsaA"/>
    <property type="match status" value="1"/>
</dbReference>
<dbReference type="KEGG" id="amx:AM2010_1620"/>
<dbReference type="FunFam" id="2.40.110.10:FF:000014">
    <property type="entry name" value="Probable acyl-CoA dehydrogenase"/>
    <property type="match status" value="1"/>
</dbReference>
<dbReference type="STRING" id="543877.AM2010_1620"/>
<feature type="domain" description="Acyl-CoA oxidase/dehydrogenase middle" evidence="7">
    <location>
        <begin position="123"/>
        <end position="222"/>
    </location>
</feature>
<dbReference type="InterPro" id="IPR009075">
    <property type="entry name" value="AcylCo_DH/oxidase_C"/>
</dbReference>
<dbReference type="SUPFAM" id="SSF56645">
    <property type="entry name" value="Acyl-CoA dehydrogenase NM domain-like"/>
    <property type="match status" value="1"/>
</dbReference>
<dbReference type="Proteomes" id="UP000037643">
    <property type="component" value="Chromosome"/>
</dbReference>
<protein>
    <submittedName>
        <fullName evidence="9">Acyl-CoA dehydrogenase-like protein</fullName>
    </submittedName>
</protein>
<evidence type="ECO:0000256" key="4">
    <source>
        <dbReference type="ARBA" id="ARBA00022827"/>
    </source>
</evidence>
<dbReference type="InterPro" id="IPR006089">
    <property type="entry name" value="Acyl-CoA_DH_CS"/>
</dbReference>
<dbReference type="FunFam" id="1.10.540.10:FF:000013">
    <property type="entry name" value="Acyl-CoA dehydrogenase"/>
    <property type="match status" value="1"/>
</dbReference>
<dbReference type="InterPro" id="IPR036250">
    <property type="entry name" value="AcylCo_DH-like_C"/>
</dbReference>
<dbReference type="InterPro" id="IPR037069">
    <property type="entry name" value="AcylCoA_DH/ox_N_sf"/>
</dbReference>
<dbReference type="GO" id="GO:0050660">
    <property type="term" value="F:flavin adenine dinucleotide binding"/>
    <property type="evidence" value="ECO:0007669"/>
    <property type="project" value="InterPro"/>
</dbReference>
<evidence type="ECO:0000256" key="3">
    <source>
        <dbReference type="ARBA" id="ARBA00022630"/>
    </source>
</evidence>
<gene>
    <name evidence="9" type="ORF">AM2010_1620</name>
</gene>